<keyword evidence="16" id="KW-1185">Reference proteome</keyword>
<evidence type="ECO:0000256" key="11">
    <source>
        <dbReference type="RuleBase" id="RU000682"/>
    </source>
</evidence>
<dbReference type="FunFam" id="1.10.10.10:FF:000003">
    <property type="entry name" value="Paired box protein Pax-6"/>
    <property type="match status" value="1"/>
</dbReference>
<evidence type="ECO:0000313" key="17">
    <source>
        <dbReference type="WormBase" id="Y53C12C.1"/>
    </source>
</evidence>
<dbReference type="GO" id="GO:0000978">
    <property type="term" value="F:RNA polymerase II cis-regulatory region sequence-specific DNA binding"/>
    <property type="evidence" value="ECO:0000318"/>
    <property type="project" value="GO_Central"/>
</dbReference>
<dbReference type="PaxDb" id="6239-Y53C12C.1"/>
<dbReference type="GeneID" id="190204"/>
<dbReference type="SMART" id="SM00351">
    <property type="entry name" value="PAX"/>
    <property type="match status" value="1"/>
</dbReference>
<evidence type="ECO:0000256" key="6">
    <source>
        <dbReference type="ARBA" id="ARBA00023125"/>
    </source>
</evidence>
<dbReference type="GO" id="GO:0007423">
    <property type="term" value="P:sensory organ development"/>
    <property type="evidence" value="ECO:0000318"/>
    <property type="project" value="GO_Central"/>
</dbReference>
<dbReference type="Bgee" id="WBGene00013147">
    <property type="expression patterns" value="Expressed in pharyngeal muscle cell (C elegans) and 3 other cell types or tissues"/>
</dbReference>
<dbReference type="CTD" id="190204"/>
<keyword evidence="4" id="KW-0563">Paired box</keyword>
<evidence type="ECO:0000256" key="2">
    <source>
        <dbReference type="ARBA" id="ARBA00005733"/>
    </source>
</evidence>
<dbReference type="Gene3D" id="1.10.10.10">
    <property type="entry name" value="Winged helix-like DNA-binding domain superfamily/Winged helix DNA-binding domain"/>
    <property type="match status" value="1"/>
</dbReference>
<gene>
    <name evidence="15 17" type="primary">eyg-1</name>
    <name evidence="15" type="ORF">CELE_Y53C12C.1</name>
    <name evidence="17" type="ORF">Y53C12C.1</name>
</gene>
<dbReference type="InterPro" id="IPR001356">
    <property type="entry name" value="HD"/>
</dbReference>
<feature type="region of interest" description="Disordered" evidence="12">
    <location>
        <begin position="260"/>
        <end position="314"/>
    </location>
</feature>
<dbReference type="InterPro" id="IPR036388">
    <property type="entry name" value="WH-like_DNA-bd_sf"/>
</dbReference>
<evidence type="ECO:0000256" key="1">
    <source>
        <dbReference type="ARBA" id="ARBA00004123"/>
    </source>
</evidence>
<dbReference type="AGR" id="WB:WBGene00013147"/>
<dbReference type="UCSC" id="Y53C12C.1">
    <property type="organism name" value="c. elegans"/>
</dbReference>
<dbReference type="KEGG" id="cel:CELE_Y53C12C.1"/>
<dbReference type="CDD" id="cd00086">
    <property type="entry name" value="homeodomain"/>
    <property type="match status" value="1"/>
</dbReference>
<evidence type="ECO:0000256" key="10">
    <source>
        <dbReference type="PROSITE-ProRule" id="PRU00108"/>
    </source>
</evidence>
<keyword evidence="9 10" id="KW-0539">Nucleus</keyword>
<dbReference type="OrthoDB" id="3225452at2759"/>
<name>O01996_CAEEL</name>
<keyword evidence="6 10" id="KW-0238">DNA-binding</keyword>
<feature type="region of interest" description="Disordered" evidence="12">
    <location>
        <begin position="25"/>
        <end position="53"/>
    </location>
</feature>
<dbReference type="PANTHER" id="PTHR45636">
    <property type="entry name" value="PAIRED BOX PROTEIN PAX-6-RELATED-RELATED"/>
    <property type="match status" value="1"/>
</dbReference>
<keyword evidence="7 10" id="KW-0371">Homeobox</keyword>
<proteinExistence type="inferred from homology"/>
<dbReference type="InterPro" id="IPR017970">
    <property type="entry name" value="Homeobox_CS"/>
</dbReference>
<dbReference type="Pfam" id="PF00292">
    <property type="entry name" value="PAX"/>
    <property type="match status" value="1"/>
</dbReference>
<dbReference type="OMA" id="FWGAHNT"/>
<comment type="similarity">
    <text evidence="2">Belongs to the paired homeobox family.</text>
</comment>
<keyword evidence="8" id="KW-0804">Transcription</keyword>
<dbReference type="SMR" id="O01996"/>
<dbReference type="AlphaFoldDB" id="O01996"/>
<dbReference type="PANTHER" id="PTHR45636:SF46">
    <property type="entry name" value="HOMEOBOX DOMAIN-CONTAINING PROTEIN"/>
    <property type="match status" value="1"/>
</dbReference>
<evidence type="ECO:0000259" key="14">
    <source>
        <dbReference type="PROSITE" id="PS51057"/>
    </source>
</evidence>
<evidence type="ECO:0000313" key="15">
    <source>
        <dbReference type="EMBL" id="CAB09133.1"/>
    </source>
</evidence>
<dbReference type="eggNOG" id="KOG0849">
    <property type="taxonomic scope" value="Eukaryota"/>
</dbReference>
<dbReference type="InterPro" id="IPR001523">
    <property type="entry name" value="Paired_dom"/>
</dbReference>
<dbReference type="SMART" id="SM00389">
    <property type="entry name" value="HOX"/>
    <property type="match status" value="1"/>
</dbReference>
<sequence>MAAQQPLSQEQLLHFWGAHNTMGKMTRRTSQSDGGKPSGNSNAAGGAGTKPKVATPQVVAKIEQYKRDNPTIFAWEIREKLISEDVCTTPPSVSSINRILRTRAAERAAEELQMILSAQHLARPRAQQVRLPPAFPFPFPLVWPGLLPNPAQLSLLLNSGALAPPVQSGGAGGPGVFGNSGQISVDSNLNLSEDDSTLGANARRLSRSTFTNEQLQSLEEVFLRDPYPSPNERADLVKRTNLPEARIQVWFSNRRAKWRKTNANGSDRDELRAERSETDDALSISSQSPSPGGGQETGSDEGKKKTITLFKPYE</sequence>
<dbReference type="SUPFAM" id="SSF46689">
    <property type="entry name" value="Homeodomain-like"/>
    <property type="match status" value="2"/>
</dbReference>
<evidence type="ECO:0000313" key="16">
    <source>
        <dbReference type="Proteomes" id="UP000001940"/>
    </source>
</evidence>
<dbReference type="WormBase" id="Y53C12C.1">
    <property type="protein sequence ID" value="CE14906"/>
    <property type="gene ID" value="WBGene00013147"/>
    <property type="gene designation" value="eyg-1"/>
</dbReference>
<dbReference type="RefSeq" id="NP_496116.1">
    <property type="nucleotide sequence ID" value="NM_063715.2"/>
</dbReference>
<evidence type="ECO:0000256" key="4">
    <source>
        <dbReference type="ARBA" id="ARBA00022724"/>
    </source>
</evidence>
<feature type="compositionally biased region" description="Basic and acidic residues" evidence="12">
    <location>
        <begin position="266"/>
        <end position="278"/>
    </location>
</feature>
<evidence type="ECO:0000256" key="12">
    <source>
        <dbReference type="SAM" id="MobiDB-lite"/>
    </source>
</evidence>
<keyword evidence="5" id="KW-0805">Transcription regulation</keyword>
<dbReference type="PhylomeDB" id="O01996"/>
<feature type="domain" description="Paired" evidence="14">
    <location>
        <begin position="1"/>
        <end position="103"/>
    </location>
</feature>
<dbReference type="PIR" id="T27137">
    <property type="entry name" value="T27137"/>
</dbReference>
<dbReference type="Reactome" id="R-CEL-8939245">
    <property type="pathway name" value="RUNX1 regulates transcription of genes involved in BCR signaling"/>
</dbReference>
<evidence type="ECO:0000259" key="13">
    <source>
        <dbReference type="PROSITE" id="PS50071"/>
    </source>
</evidence>
<dbReference type="InParanoid" id="O01996"/>
<dbReference type="IntAct" id="O01996">
    <property type="interactions" value="9"/>
</dbReference>
<dbReference type="PROSITE" id="PS50071">
    <property type="entry name" value="HOMEOBOX_2"/>
    <property type="match status" value="1"/>
</dbReference>
<evidence type="ECO:0000256" key="7">
    <source>
        <dbReference type="ARBA" id="ARBA00023155"/>
    </source>
</evidence>
<dbReference type="Proteomes" id="UP000001940">
    <property type="component" value="Chromosome II"/>
</dbReference>
<evidence type="ECO:0000256" key="3">
    <source>
        <dbReference type="ARBA" id="ARBA00022473"/>
    </source>
</evidence>
<dbReference type="STRING" id="6239.Y53C12C.1.1"/>
<feature type="compositionally biased region" description="Low complexity" evidence="12">
    <location>
        <begin position="34"/>
        <end position="44"/>
    </location>
</feature>
<comment type="subcellular location">
    <subcellularLocation>
        <location evidence="1 10 11">Nucleus</location>
    </subcellularLocation>
</comment>
<dbReference type="GO" id="GO:0000981">
    <property type="term" value="F:DNA-binding transcription factor activity, RNA polymerase II-specific"/>
    <property type="evidence" value="ECO:0000318"/>
    <property type="project" value="GO_Central"/>
</dbReference>
<accession>O01996</accession>
<dbReference type="InterPro" id="IPR043565">
    <property type="entry name" value="PAX_fam"/>
</dbReference>
<keyword evidence="3" id="KW-0217">Developmental protein</keyword>
<feature type="domain" description="Homeobox" evidence="13">
    <location>
        <begin position="201"/>
        <end position="261"/>
    </location>
</feature>
<dbReference type="GO" id="GO:0006357">
    <property type="term" value="P:regulation of transcription by RNA polymerase II"/>
    <property type="evidence" value="ECO:0000318"/>
    <property type="project" value="GO_Central"/>
</dbReference>
<dbReference type="EMBL" id="BX284602">
    <property type="protein sequence ID" value="CAB09133.1"/>
    <property type="molecule type" value="Genomic_DNA"/>
</dbReference>
<evidence type="ECO:0000256" key="5">
    <source>
        <dbReference type="ARBA" id="ARBA00023015"/>
    </source>
</evidence>
<dbReference type="Pfam" id="PF00046">
    <property type="entry name" value="Homeodomain"/>
    <property type="match status" value="1"/>
</dbReference>
<feature type="DNA-binding region" description="Homeobox" evidence="10">
    <location>
        <begin position="203"/>
        <end position="262"/>
    </location>
</feature>
<dbReference type="GO" id="GO:0005634">
    <property type="term" value="C:nucleus"/>
    <property type="evidence" value="ECO:0007669"/>
    <property type="project" value="UniProtKB-SubCell"/>
</dbReference>
<dbReference type="PROSITE" id="PS00027">
    <property type="entry name" value="HOMEOBOX_1"/>
    <property type="match status" value="1"/>
</dbReference>
<evidence type="ECO:0000256" key="9">
    <source>
        <dbReference type="ARBA" id="ARBA00023242"/>
    </source>
</evidence>
<dbReference type="GO" id="GO:0007420">
    <property type="term" value="P:brain development"/>
    <property type="evidence" value="ECO:0000318"/>
    <property type="project" value="GO_Central"/>
</dbReference>
<dbReference type="PROSITE" id="PS51057">
    <property type="entry name" value="PAIRED_2"/>
    <property type="match status" value="1"/>
</dbReference>
<dbReference type="Gene3D" id="1.10.10.60">
    <property type="entry name" value="Homeodomain-like"/>
    <property type="match status" value="1"/>
</dbReference>
<protein>
    <submittedName>
        <fullName evidence="15">Homeobox domain-containing protein</fullName>
    </submittedName>
</protein>
<dbReference type="InterPro" id="IPR009057">
    <property type="entry name" value="Homeodomain-like_sf"/>
</dbReference>
<organism evidence="15 16">
    <name type="scientific">Caenorhabditis elegans</name>
    <dbReference type="NCBI Taxonomy" id="6239"/>
    <lineage>
        <taxon>Eukaryota</taxon>
        <taxon>Metazoa</taxon>
        <taxon>Ecdysozoa</taxon>
        <taxon>Nematoda</taxon>
        <taxon>Chromadorea</taxon>
        <taxon>Rhabditida</taxon>
        <taxon>Rhabditina</taxon>
        <taxon>Rhabditomorpha</taxon>
        <taxon>Rhabditoidea</taxon>
        <taxon>Rhabditidae</taxon>
        <taxon>Peloderinae</taxon>
        <taxon>Caenorhabditis</taxon>
    </lineage>
</organism>
<evidence type="ECO:0000256" key="8">
    <source>
        <dbReference type="ARBA" id="ARBA00023163"/>
    </source>
</evidence>
<reference evidence="15 16" key="1">
    <citation type="journal article" date="1998" name="Science">
        <title>Genome sequence of the nematode C. elegans: a platform for investigating biology.</title>
        <authorList>
            <consortium name="The C. elegans sequencing consortium"/>
            <person name="Sulson J.E."/>
            <person name="Waterston R."/>
        </authorList>
    </citation>
    <scope>NUCLEOTIDE SEQUENCE [LARGE SCALE GENOMIC DNA]</scope>
    <source>
        <strain evidence="15 16">Bristol N2</strain>
    </source>
</reference>
<dbReference type="HOGENOM" id="CLU_892070_0_0_1"/>